<dbReference type="GO" id="GO:0016491">
    <property type="term" value="F:oxidoreductase activity"/>
    <property type="evidence" value="ECO:0007669"/>
    <property type="project" value="UniProtKB-KW"/>
</dbReference>
<keyword evidence="4" id="KW-1185">Reference proteome</keyword>
<dbReference type="EMBL" id="KZ559551">
    <property type="protein sequence ID" value="PLN80125.1"/>
    <property type="molecule type" value="Genomic_DNA"/>
</dbReference>
<reference evidence="4" key="1">
    <citation type="submission" date="2017-12" db="EMBL/GenBank/DDBJ databases">
        <authorList>
            <consortium name="DOE Joint Genome Institute"/>
            <person name="Mondo S.J."/>
            <person name="Kjaerbolling I."/>
            <person name="Vesth T.C."/>
            <person name="Frisvad J.C."/>
            <person name="Nybo J.L."/>
            <person name="Theobald S."/>
            <person name="Kuo A."/>
            <person name="Bowyer P."/>
            <person name="Matsuda Y."/>
            <person name="Lyhne E.K."/>
            <person name="Kogle M.E."/>
            <person name="Clum A."/>
            <person name="Lipzen A."/>
            <person name="Salamov A."/>
            <person name="Ngan C.Y."/>
            <person name="Daum C."/>
            <person name="Chiniquy J."/>
            <person name="Barry K."/>
            <person name="LaButti K."/>
            <person name="Haridas S."/>
            <person name="Simmons B.A."/>
            <person name="Magnuson J.K."/>
            <person name="Mortensen U.H."/>
            <person name="Larsen T.O."/>
            <person name="Grigoriev I.V."/>
            <person name="Baker S.E."/>
            <person name="Andersen M.R."/>
            <person name="Nordberg H.P."/>
            <person name="Cantor M.N."/>
            <person name="Hua S.X."/>
        </authorList>
    </citation>
    <scope>NUCLEOTIDE SEQUENCE [LARGE SCALE GENOMIC DNA]</scope>
    <source>
        <strain evidence="4">IBT 19404</strain>
    </source>
</reference>
<evidence type="ECO:0000256" key="2">
    <source>
        <dbReference type="SAM" id="MobiDB-lite"/>
    </source>
</evidence>
<dbReference type="OrthoDB" id="10004862at2759"/>
<dbReference type="Pfam" id="PF14027">
    <property type="entry name" value="Questin_oxidase"/>
    <property type="match status" value="1"/>
</dbReference>
<evidence type="ECO:0000256" key="1">
    <source>
        <dbReference type="ARBA" id="ARBA00023002"/>
    </source>
</evidence>
<name>A0A2J5HSG9_9EURO</name>
<protein>
    <submittedName>
        <fullName evidence="3">HypA-like protein</fullName>
    </submittedName>
</protein>
<feature type="region of interest" description="Disordered" evidence="2">
    <location>
        <begin position="38"/>
        <end position="61"/>
    </location>
</feature>
<sequence>MNPRFSTLGCMRLTSSRYLSLLRSTIRVCRVTPIGRDTSRRAATSTSKSPIAATRASAQSQRHCFSTARPSTMATARKVQLSLANAGIFSAGPREDTARTASQLLQEDLEKHHVFFNDQGFHNHLVHQILTMFALGASPDEVTAMYNRNKSYQRPALPSDEAVVQSLYDKSRFRELTGNGQNYPHFLAFFQQEIDKKGVEYVLNEYVFKGDDNAESMLSRLFGGLLHPIIHLGFGLEFHQPAIVAEALAQVAVHEDTVARLFLLPAETRAGGVGKPGKKPMLQILEEMRADQKLANSVHWSDGNKIRDGVLKRASEEMIQHAAEFTVSEDQVAGKIAEMINIPVYYTSTAQRPPKEIKFDFFFLHSLNSSIFLSTFVALPYLDVRSKLRLLEWKGRMDLLLYVSRGAPDLLLDEVTGHRASSSWNTVFAHGNRHPEDDGHLSKALRAIAHGENICRPFEAQARERGLPITGDMWLKVGNMVKDSTLKPDNLWVRSTGFEEAWAGFEDRARL</sequence>
<dbReference type="PANTHER" id="PTHR35870:SF1">
    <property type="entry name" value="PROTEIN, PUTATIVE (AFU_ORTHOLOGUE AFUA_5G03330)-RELATED"/>
    <property type="match status" value="1"/>
</dbReference>
<keyword evidence="1" id="KW-0560">Oxidoreductase</keyword>
<accession>A0A2J5HSG9</accession>
<evidence type="ECO:0000313" key="3">
    <source>
        <dbReference type="EMBL" id="PLN80125.1"/>
    </source>
</evidence>
<dbReference type="Proteomes" id="UP000235023">
    <property type="component" value="Unassembled WGS sequence"/>
</dbReference>
<organism evidence="3 4">
    <name type="scientific">Aspergillus taichungensis</name>
    <dbReference type="NCBI Taxonomy" id="482145"/>
    <lineage>
        <taxon>Eukaryota</taxon>
        <taxon>Fungi</taxon>
        <taxon>Dikarya</taxon>
        <taxon>Ascomycota</taxon>
        <taxon>Pezizomycotina</taxon>
        <taxon>Eurotiomycetes</taxon>
        <taxon>Eurotiomycetidae</taxon>
        <taxon>Eurotiales</taxon>
        <taxon>Aspergillaceae</taxon>
        <taxon>Aspergillus</taxon>
        <taxon>Aspergillus subgen. Circumdati</taxon>
    </lineage>
</organism>
<evidence type="ECO:0000313" key="4">
    <source>
        <dbReference type="Proteomes" id="UP000235023"/>
    </source>
</evidence>
<dbReference type="PANTHER" id="PTHR35870">
    <property type="entry name" value="PROTEIN, PUTATIVE (AFU_ORTHOLOGUE AFUA_5G03330)-RELATED"/>
    <property type="match status" value="1"/>
</dbReference>
<proteinExistence type="predicted"/>
<gene>
    <name evidence="3" type="ORF">BDW42DRAFT_171592</name>
</gene>
<dbReference type="AlphaFoldDB" id="A0A2J5HSG9"/>
<dbReference type="InterPro" id="IPR025337">
    <property type="entry name" value="Questin_oxidase-like"/>
</dbReference>